<keyword evidence="5 6" id="KW-0472">Membrane</keyword>
<gene>
    <name evidence="7" type="ORF">HTY61_08100</name>
</gene>
<evidence type="ECO:0000313" key="8">
    <source>
        <dbReference type="Proteomes" id="UP000509367"/>
    </source>
</evidence>
<dbReference type="GO" id="GO:0043190">
    <property type="term" value="C:ATP-binding cassette (ABC) transporter complex"/>
    <property type="evidence" value="ECO:0007669"/>
    <property type="project" value="TreeGrafter"/>
</dbReference>
<feature type="transmembrane region" description="Helical" evidence="6">
    <location>
        <begin position="84"/>
        <end position="102"/>
    </location>
</feature>
<evidence type="ECO:0000256" key="2">
    <source>
        <dbReference type="ARBA" id="ARBA00022475"/>
    </source>
</evidence>
<evidence type="ECO:0000313" key="7">
    <source>
        <dbReference type="EMBL" id="QKV18418.1"/>
    </source>
</evidence>
<feature type="transmembrane region" description="Helical" evidence="6">
    <location>
        <begin position="296"/>
        <end position="317"/>
    </location>
</feature>
<evidence type="ECO:0000256" key="4">
    <source>
        <dbReference type="ARBA" id="ARBA00022989"/>
    </source>
</evidence>
<dbReference type="AlphaFoldDB" id="A0A6N1VCM7"/>
<dbReference type="KEGG" id="orm:HTY61_08100"/>
<dbReference type="PANTHER" id="PTHR33529">
    <property type="entry name" value="SLR0882 PROTEIN-RELATED"/>
    <property type="match status" value="1"/>
</dbReference>
<dbReference type="EMBL" id="CP054836">
    <property type="protein sequence ID" value="QKV18418.1"/>
    <property type="molecule type" value="Genomic_DNA"/>
</dbReference>
<name>A0A6N1VCM7_9HYPH</name>
<keyword evidence="4 6" id="KW-1133">Transmembrane helix</keyword>
<dbReference type="InterPro" id="IPR005495">
    <property type="entry name" value="LptG/LptF_permease"/>
</dbReference>
<reference evidence="7 8" key="1">
    <citation type="submission" date="2020-06" db="EMBL/GenBank/DDBJ databases">
        <title>Oricola thermophila sp. nov. isolated from a tidal sediments.</title>
        <authorList>
            <person name="Kwon K.K."/>
            <person name="Yang S.-H."/>
            <person name="Park M.-J."/>
        </authorList>
    </citation>
    <scope>NUCLEOTIDE SEQUENCE [LARGE SCALE GENOMIC DNA]</scope>
    <source>
        <strain evidence="7 8">MEBiC13590</strain>
    </source>
</reference>
<evidence type="ECO:0000256" key="1">
    <source>
        <dbReference type="ARBA" id="ARBA00004651"/>
    </source>
</evidence>
<dbReference type="PANTHER" id="PTHR33529:SF6">
    <property type="entry name" value="YJGP_YJGQ FAMILY PERMEASE"/>
    <property type="match status" value="1"/>
</dbReference>
<evidence type="ECO:0000256" key="6">
    <source>
        <dbReference type="SAM" id="Phobius"/>
    </source>
</evidence>
<feature type="transmembrane region" description="Helical" evidence="6">
    <location>
        <begin position="268"/>
        <end position="284"/>
    </location>
</feature>
<protein>
    <submittedName>
        <fullName evidence="7">LptF/LptG family permease</fullName>
    </submittedName>
</protein>
<feature type="transmembrane region" description="Helical" evidence="6">
    <location>
        <begin position="44"/>
        <end position="63"/>
    </location>
</feature>
<keyword evidence="8" id="KW-1185">Reference proteome</keyword>
<evidence type="ECO:0000256" key="5">
    <source>
        <dbReference type="ARBA" id="ARBA00023136"/>
    </source>
</evidence>
<organism evidence="7 8">
    <name type="scientific">Oricola thermophila</name>
    <dbReference type="NCBI Taxonomy" id="2742145"/>
    <lineage>
        <taxon>Bacteria</taxon>
        <taxon>Pseudomonadati</taxon>
        <taxon>Pseudomonadota</taxon>
        <taxon>Alphaproteobacteria</taxon>
        <taxon>Hyphomicrobiales</taxon>
        <taxon>Ahrensiaceae</taxon>
        <taxon>Oricola</taxon>
    </lineage>
</organism>
<dbReference type="Pfam" id="PF03739">
    <property type="entry name" value="LptF_LptG"/>
    <property type="match status" value="1"/>
</dbReference>
<feature type="transmembrane region" description="Helical" evidence="6">
    <location>
        <begin position="323"/>
        <end position="344"/>
    </location>
</feature>
<dbReference type="GO" id="GO:0015920">
    <property type="term" value="P:lipopolysaccharide transport"/>
    <property type="evidence" value="ECO:0007669"/>
    <property type="project" value="TreeGrafter"/>
</dbReference>
<sequence>MTLAAFVAVLAVVWVTQVLSRIDFATNSGQSIVAFLKLVVMLTPQLAAIVLPIAVVIGTVQVFSTMNGDSEMAVMSASGMSRGMIARPVLAIAGIASVYLLVSNHFIEPYANRTLRDVLVAARTDLLTTLVREGTFTKLEKDLTIYVDRRLPGNVLAGIMVSDTRDDDVHLIYYAQSGAVGKVDGKEVMAMTNGEIHRRNMGDGTQSIIRFNSYAISLAQFASSNSQTYYAPHERDSADLAYPDPNDRIFQNQPGWVRGELHRRMSDWLYPILFAYIALVVAGQTQSNRQTRFNTYFQGLGGALIYRWGAYAIYSANRNNPELWWLFYALPIGGIAANMTLYYMGVTISVPEPLINAWDNLARRVRQMRVRAARARAA</sequence>
<evidence type="ECO:0000256" key="3">
    <source>
        <dbReference type="ARBA" id="ARBA00022692"/>
    </source>
</evidence>
<comment type="subcellular location">
    <subcellularLocation>
        <location evidence="1">Cell membrane</location>
        <topology evidence="1">Multi-pass membrane protein</topology>
    </subcellularLocation>
</comment>
<keyword evidence="3 6" id="KW-0812">Transmembrane</keyword>
<dbReference type="Proteomes" id="UP000509367">
    <property type="component" value="Chromosome"/>
</dbReference>
<proteinExistence type="predicted"/>
<accession>A0A6N1VCM7</accession>
<keyword evidence="2" id="KW-1003">Cell membrane</keyword>